<gene>
    <name evidence="4" type="ORF">Cni_G14577</name>
</gene>
<sequence length="1008" mass="115401">MFKAARWRSEKNRTKAVFKLQFHATQVLQLESEPVMVSLVPVDSGRPTARSEKVMAVDGACNWENPVYESVKLVRGPKHGKMDEKVYKFVVSAAGSSKAEILGEASINLADYAEVLKPSSVALPLKGSSTGAILHITIQRMQGDGEGREGDEEGEAMVKRQRRTLQSQLGKWDEDDSHINNQARVKFPSSRDIPLHNADSKGNLHKSNSFDAISASGSDTSSGIYTPRDNGIKHNNMQRDSTTFLSPLTRMFSSDDFSGTSAPDGSADASTSSSGDGGLNETSRDSEDSVEKLKSDLEILTRKLEVSDLELQTLRKQVIKENKRGIDLSRELSSVKEERDTLKRECEELKISEKRRKFSGILSTELQHDGEDHLSLLEEIKQELDHEKNLNVHLRLQIKMMQEANSELMLAVKDLDVALEQKTRETLCTKCSKMDLKTEIGQELEATEMENGFLQLQKSQYKQLPETDSQNDIEEQYALDALVNEHDGMKISYSLENKIIDLNNEVEFYRKDREDLEMQMEQLALDYEILKQENHDITTKLEQMQLREQLRMQYECSAHLAIIGDLESNVECLEKELQKQAEAFEEDIAAMMQAKIEQEKRAILAEEALRKTKWNHANNAEQLQEGFKSLSAHMLSTFQANEKILMQKLKENAELLSHKSNLEELLEKSNKNLILLQDQYRMKFKQLLGLVDFKSKEVDRLTLELKDKKKELEDYKVSEEARKNSFFEELQLLNTEMEKLKLEKSLLSEQNVQKAKLLMEMELLRITITESEKSLQEKILEIDFIKKEETVLKAEVSTSLQEITELRHIKNEKESIIAELKSEATTLGQQCNDLKHALHEYELGRENLQKPNSHSRCMLLEENQITNSLEEEIDGNYITTITKDDEQSHDSSEYASKDEVDCSREYLQQSKEDKNCKDDMNGTGKKLLIRFAGPNSDEDDKFCDYDQKEIAEALSEMEVLKEQNKSMGYELKEMQERYSEISLKFAEVEGERQQLLMTIRSLKNASKN</sequence>
<evidence type="ECO:0000313" key="4">
    <source>
        <dbReference type="EMBL" id="WOL05846.1"/>
    </source>
</evidence>
<accession>A0AAQ3KI31</accession>
<feature type="region of interest" description="Disordered" evidence="2">
    <location>
        <begin position="184"/>
        <end position="240"/>
    </location>
</feature>
<name>A0AAQ3KI31_9LILI</name>
<feature type="coiled-coil region" evidence="1">
    <location>
        <begin position="803"/>
        <end position="837"/>
    </location>
</feature>
<evidence type="ECO:0000256" key="2">
    <source>
        <dbReference type="SAM" id="MobiDB-lite"/>
    </source>
</evidence>
<evidence type="ECO:0000256" key="1">
    <source>
        <dbReference type="SAM" id="Coils"/>
    </source>
</evidence>
<proteinExistence type="predicted"/>
<keyword evidence="1" id="KW-0175">Coiled coil</keyword>
<feature type="compositionally biased region" description="Low complexity" evidence="2">
    <location>
        <begin position="258"/>
        <end position="274"/>
    </location>
</feature>
<feature type="coiled-coil region" evidence="1">
    <location>
        <begin position="957"/>
        <end position="1005"/>
    </location>
</feature>
<feature type="compositionally biased region" description="Polar residues" evidence="2">
    <location>
        <begin position="205"/>
        <end position="224"/>
    </location>
</feature>
<evidence type="ECO:0000259" key="3">
    <source>
        <dbReference type="PROSITE" id="PS51840"/>
    </source>
</evidence>
<keyword evidence="5" id="KW-1185">Reference proteome</keyword>
<dbReference type="PANTHER" id="PTHR34452:SF7">
    <property type="entry name" value="MYOSIN HEAVY CHAIN-RELATED PROTEIN"/>
    <property type="match status" value="1"/>
</dbReference>
<dbReference type="Pfam" id="PF10358">
    <property type="entry name" value="NT-C2"/>
    <property type="match status" value="1"/>
</dbReference>
<feature type="coiled-coil region" evidence="1">
    <location>
        <begin position="652"/>
        <end position="750"/>
    </location>
</feature>
<evidence type="ECO:0000313" key="5">
    <source>
        <dbReference type="Proteomes" id="UP001327560"/>
    </source>
</evidence>
<reference evidence="4 5" key="1">
    <citation type="submission" date="2023-10" db="EMBL/GenBank/DDBJ databases">
        <title>Chromosome-scale genome assembly provides insights into flower coloration mechanisms of Canna indica.</title>
        <authorList>
            <person name="Li C."/>
        </authorList>
    </citation>
    <scope>NUCLEOTIDE SEQUENCE [LARGE SCALE GENOMIC DNA]</scope>
    <source>
        <tissue evidence="4">Flower</tissue>
    </source>
</reference>
<dbReference type="PANTHER" id="PTHR34452">
    <property type="entry name" value="MYOSIN HEAVY CHAIN-RELATED PROTEIN"/>
    <property type="match status" value="1"/>
</dbReference>
<dbReference type="InterPro" id="IPR019448">
    <property type="entry name" value="NT-C2"/>
</dbReference>
<protein>
    <recommendedName>
        <fullName evidence="3">C2 NT-type domain-containing protein</fullName>
    </recommendedName>
</protein>
<feature type="domain" description="C2 NT-type" evidence="3">
    <location>
        <begin position="6"/>
        <end position="142"/>
    </location>
</feature>
<dbReference type="EMBL" id="CP136893">
    <property type="protein sequence ID" value="WOL05846.1"/>
    <property type="molecule type" value="Genomic_DNA"/>
</dbReference>
<feature type="region of interest" description="Disordered" evidence="2">
    <location>
        <begin position="255"/>
        <end position="290"/>
    </location>
</feature>
<feature type="coiled-coil region" evidence="1">
    <location>
        <begin position="499"/>
        <end position="601"/>
    </location>
</feature>
<dbReference type="PROSITE" id="PS51840">
    <property type="entry name" value="C2_NT"/>
    <property type="match status" value="1"/>
</dbReference>
<dbReference type="Proteomes" id="UP001327560">
    <property type="component" value="Chromosome 4"/>
</dbReference>
<dbReference type="AlphaFoldDB" id="A0AAQ3KI31"/>
<organism evidence="4 5">
    <name type="scientific">Canna indica</name>
    <name type="common">Indian-shot</name>
    <dbReference type="NCBI Taxonomy" id="4628"/>
    <lineage>
        <taxon>Eukaryota</taxon>
        <taxon>Viridiplantae</taxon>
        <taxon>Streptophyta</taxon>
        <taxon>Embryophyta</taxon>
        <taxon>Tracheophyta</taxon>
        <taxon>Spermatophyta</taxon>
        <taxon>Magnoliopsida</taxon>
        <taxon>Liliopsida</taxon>
        <taxon>Zingiberales</taxon>
        <taxon>Cannaceae</taxon>
        <taxon>Canna</taxon>
    </lineage>
</organism>